<feature type="compositionally biased region" description="Acidic residues" evidence="1">
    <location>
        <begin position="70"/>
        <end position="80"/>
    </location>
</feature>
<gene>
    <name evidence="2" type="ORF">Clacol_004960</name>
</gene>
<dbReference type="AlphaFoldDB" id="A0AAV5AC60"/>
<protein>
    <submittedName>
        <fullName evidence="2">Uncharacterized protein</fullName>
    </submittedName>
</protein>
<comment type="caution">
    <text evidence="2">The sequence shown here is derived from an EMBL/GenBank/DDBJ whole genome shotgun (WGS) entry which is preliminary data.</text>
</comment>
<sequence length="118" mass="13497">MSTIHPSRSSRFVDHDMFMRYLGGAISHSIRTKDTFSADDLTDEQFQIEEEEEEEEIKPRSSDPVNFEDGISDTDMDIETSSDSSIETDNYNSDTSSHEIFCDEDAKNVHVTNDCIYL</sequence>
<evidence type="ECO:0000313" key="3">
    <source>
        <dbReference type="Proteomes" id="UP001050691"/>
    </source>
</evidence>
<keyword evidence="3" id="KW-1185">Reference proteome</keyword>
<dbReference type="Proteomes" id="UP001050691">
    <property type="component" value="Unassembled WGS sequence"/>
</dbReference>
<organism evidence="2 3">
    <name type="scientific">Clathrus columnatus</name>
    <dbReference type="NCBI Taxonomy" id="1419009"/>
    <lineage>
        <taxon>Eukaryota</taxon>
        <taxon>Fungi</taxon>
        <taxon>Dikarya</taxon>
        <taxon>Basidiomycota</taxon>
        <taxon>Agaricomycotina</taxon>
        <taxon>Agaricomycetes</taxon>
        <taxon>Phallomycetidae</taxon>
        <taxon>Phallales</taxon>
        <taxon>Clathraceae</taxon>
        <taxon>Clathrus</taxon>
    </lineage>
</organism>
<name>A0AAV5AC60_9AGAM</name>
<reference evidence="2" key="1">
    <citation type="submission" date="2021-10" db="EMBL/GenBank/DDBJ databases">
        <title>De novo Genome Assembly of Clathrus columnatus (Basidiomycota, Fungi) Using Illumina and Nanopore Sequence Data.</title>
        <authorList>
            <person name="Ogiso-Tanaka E."/>
            <person name="Itagaki H."/>
            <person name="Hosoya T."/>
            <person name="Hosaka K."/>
        </authorList>
    </citation>
    <scope>NUCLEOTIDE SEQUENCE</scope>
    <source>
        <strain evidence="2">MO-923</strain>
    </source>
</reference>
<dbReference type="EMBL" id="BPWL01000005">
    <property type="protein sequence ID" value="GJJ10733.1"/>
    <property type="molecule type" value="Genomic_DNA"/>
</dbReference>
<feature type="compositionally biased region" description="Polar residues" evidence="1">
    <location>
        <begin position="81"/>
        <end position="95"/>
    </location>
</feature>
<evidence type="ECO:0000256" key="1">
    <source>
        <dbReference type="SAM" id="MobiDB-lite"/>
    </source>
</evidence>
<proteinExistence type="predicted"/>
<feature type="region of interest" description="Disordered" evidence="1">
    <location>
        <begin position="48"/>
        <end position="98"/>
    </location>
</feature>
<accession>A0AAV5AC60</accession>
<evidence type="ECO:0000313" key="2">
    <source>
        <dbReference type="EMBL" id="GJJ10733.1"/>
    </source>
</evidence>